<dbReference type="Proteomes" id="UP001589828">
    <property type="component" value="Unassembled WGS sequence"/>
</dbReference>
<accession>A0ABV6LDU3</accession>
<sequence length="273" mass="30907">MEPIAQAQTINQIIEQLEAIIADAIKTDSRAGYFAALYHKVTCKVREGIQNGEFENPARMEQLDVIFANRYITAYRSWQQKQPCSNSWQLAFSIFSKPSRLVLQHLLIGMNAHINLDLGIAVVELARKLNQPLTEVHNDFNSINTILSALTYEVISELNQISPLLSLAGLHAQNNSILIQFALGNARDGAWCFAEDLFTRTGEDYPKQIVSRDNDINKLGLGIVNPVGMLRFTVWVIHLFEKRDPSKITQILSTYKKTYLKVNQIKTTIKTFV</sequence>
<reference evidence="1 2" key="1">
    <citation type="submission" date="2024-09" db="EMBL/GenBank/DDBJ databases">
        <authorList>
            <person name="Sun Q."/>
            <person name="Mori K."/>
        </authorList>
    </citation>
    <scope>NUCLEOTIDE SEQUENCE [LARGE SCALE GENOMIC DNA]</scope>
    <source>
        <strain evidence="1 2">NCAIM B.02415</strain>
    </source>
</reference>
<dbReference type="InterPro" id="IPR046037">
    <property type="entry name" value="DUF5995"/>
</dbReference>
<organism evidence="1 2">
    <name type="scientific">Mucilaginibacter angelicae</name>
    <dbReference type="NCBI Taxonomy" id="869718"/>
    <lineage>
        <taxon>Bacteria</taxon>
        <taxon>Pseudomonadati</taxon>
        <taxon>Bacteroidota</taxon>
        <taxon>Sphingobacteriia</taxon>
        <taxon>Sphingobacteriales</taxon>
        <taxon>Sphingobacteriaceae</taxon>
        <taxon>Mucilaginibacter</taxon>
    </lineage>
</organism>
<name>A0ABV6LDU3_9SPHI</name>
<comment type="caution">
    <text evidence="1">The sequence shown here is derived from an EMBL/GenBank/DDBJ whole genome shotgun (WGS) entry which is preliminary data.</text>
</comment>
<evidence type="ECO:0000313" key="1">
    <source>
        <dbReference type="EMBL" id="MFC0517608.1"/>
    </source>
</evidence>
<keyword evidence="2" id="KW-1185">Reference proteome</keyword>
<proteinExistence type="predicted"/>
<evidence type="ECO:0000313" key="2">
    <source>
        <dbReference type="Proteomes" id="UP001589828"/>
    </source>
</evidence>
<dbReference type="EMBL" id="JBHLTS010000075">
    <property type="protein sequence ID" value="MFC0517608.1"/>
    <property type="molecule type" value="Genomic_DNA"/>
</dbReference>
<gene>
    <name evidence="1" type="ORF">ACFFGT_25570</name>
</gene>
<dbReference type="RefSeq" id="WP_377025352.1">
    <property type="nucleotide sequence ID" value="NZ_JBHLTS010000075.1"/>
</dbReference>
<protein>
    <submittedName>
        <fullName evidence="1">DUF5995 family protein</fullName>
    </submittedName>
</protein>
<dbReference type="Pfam" id="PF19458">
    <property type="entry name" value="DUF5995"/>
    <property type="match status" value="1"/>
</dbReference>